<keyword evidence="2" id="KW-1185">Reference proteome</keyword>
<evidence type="ECO:0000313" key="2">
    <source>
        <dbReference type="Proteomes" id="UP000016930"/>
    </source>
</evidence>
<proteinExistence type="predicted"/>
<name>M2RT37_CERS8</name>
<accession>M2RT37</accession>
<organism evidence="1 2">
    <name type="scientific">Ceriporiopsis subvermispora (strain B)</name>
    <name type="common">White-rot fungus</name>
    <name type="synonym">Gelatoporia subvermispora</name>
    <dbReference type="NCBI Taxonomy" id="914234"/>
    <lineage>
        <taxon>Eukaryota</taxon>
        <taxon>Fungi</taxon>
        <taxon>Dikarya</taxon>
        <taxon>Basidiomycota</taxon>
        <taxon>Agaricomycotina</taxon>
        <taxon>Agaricomycetes</taxon>
        <taxon>Polyporales</taxon>
        <taxon>Gelatoporiaceae</taxon>
        <taxon>Gelatoporia</taxon>
    </lineage>
</organism>
<dbReference type="Proteomes" id="UP000016930">
    <property type="component" value="Unassembled WGS sequence"/>
</dbReference>
<protein>
    <submittedName>
        <fullName evidence="1">Uncharacterized protein</fullName>
    </submittedName>
</protein>
<reference evidence="1 2" key="1">
    <citation type="journal article" date="2012" name="Proc. Natl. Acad. Sci. U.S.A.">
        <title>Comparative genomics of Ceriporiopsis subvermispora and Phanerochaete chrysosporium provide insight into selective ligninolysis.</title>
        <authorList>
            <person name="Fernandez-Fueyo E."/>
            <person name="Ruiz-Duenas F.J."/>
            <person name="Ferreira P."/>
            <person name="Floudas D."/>
            <person name="Hibbett D.S."/>
            <person name="Canessa P."/>
            <person name="Larrondo L.F."/>
            <person name="James T.Y."/>
            <person name="Seelenfreund D."/>
            <person name="Lobos S."/>
            <person name="Polanco R."/>
            <person name="Tello M."/>
            <person name="Honda Y."/>
            <person name="Watanabe T."/>
            <person name="Watanabe T."/>
            <person name="Ryu J.S."/>
            <person name="Kubicek C.P."/>
            <person name="Schmoll M."/>
            <person name="Gaskell J."/>
            <person name="Hammel K.E."/>
            <person name="St John F.J."/>
            <person name="Vanden Wymelenberg A."/>
            <person name="Sabat G."/>
            <person name="Splinter BonDurant S."/>
            <person name="Syed K."/>
            <person name="Yadav J.S."/>
            <person name="Doddapaneni H."/>
            <person name="Subramanian V."/>
            <person name="Lavin J.L."/>
            <person name="Oguiza J.A."/>
            <person name="Perez G."/>
            <person name="Pisabarro A.G."/>
            <person name="Ramirez L."/>
            <person name="Santoyo F."/>
            <person name="Master E."/>
            <person name="Coutinho P.M."/>
            <person name="Henrissat B."/>
            <person name="Lombard V."/>
            <person name="Magnuson J.K."/>
            <person name="Kuees U."/>
            <person name="Hori C."/>
            <person name="Igarashi K."/>
            <person name="Samejima M."/>
            <person name="Held B.W."/>
            <person name="Barry K.W."/>
            <person name="LaButti K.M."/>
            <person name="Lapidus A."/>
            <person name="Lindquist E.A."/>
            <person name="Lucas S.M."/>
            <person name="Riley R."/>
            <person name="Salamov A.A."/>
            <person name="Hoffmeister D."/>
            <person name="Schwenk D."/>
            <person name="Hadar Y."/>
            <person name="Yarden O."/>
            <person name="de Vries R.P."/>
            <person name="Wiebenga A."/>
            <person name="Stenlid J."/>
            <person name="Eastwood D."/>
            <person name="Grigoriev I.V."/>
            <person name="Berka R.M."/>
            <person name="Blanchette R.A."/>
            <person name="Kersten P."/>
            <person name="Martinez A.T."/>
            <person name="Vicuna R."/>
            <person name="Cullen D."/>
        </authorList>
    </citation>
    <scope>NUCLEOTIDE SEQUENCE [LARGE SCALE GENOMIC DNA]</scope>
    <source>
        <strain evidence="1 2">B</strain>
    </source>
</reference>
<dbReference type="EMBL" id="KB445791">
    <property type="protein sequence ID" value="EMD42096.1"/>
    <property type="molecule type" value="Genomic_DNA"/>
</dbReference>
<gene>
    <name evidence="1" type="ORF">CERSUDRAFT_79704</name>
</gene>
<dbReference type="HOGENOM" id="CLU_1855026_0_0_1"/>
<dbReference type="AlphaFoldDB" id="M2RT37"/>
<evidence type="ECO:0000313" key="1">
    <source>
        <dbReference type="EMBL" id="EMD42096.1"/>
    </source>
</evidence>
<sequence length="138" mass="14479">MVHNEEEVHWHLDMGWQNRGAKASSRGSSTTSSAVAILERSRDSGVGHWGRVVVLEPGLGVAGAAVVFTAGCAARPLGLQNVGAGEFVEAGGPPDLEVSWIYFRTHGNSMNNSCLNSAIDIPTTGRAMSLSNVDGTFV</sequence>